<dbReference type="STRING" id="690567.1994"/>
<dbReference type="Pfam" id="PF01476">
    <property type="entry name" value="LysM"/>
    <property type="match status" value="1"/>
</dbReference>
<dbReference type="Pfam" id="PF01471">
    <property type="entry name" value="PG_binding_1"/>
    <property type="match status" value="1"/>
</dbReference>
<keyword evidence="4" id="KW-1185">Reference proteome</keyword>
<dbReference type="EMBL" id="CGIH01000032">
    <property type="protein sequence ID" value="CFX84129.1"/>
    <property type="molecule type" value="Genomic_DNA"/>
</dbReference>
<feature type="chain" id="PRO_5002414425" evidence="1">
    <location>
        <begin position="30"/>
        <end position="292"/>
    </location>
</feature>
<dbReference type="PROSITE" id="PS51782">
    <property type="entry name" value="LYSM"/>
    <property type="match status" value="1"/>
</dbReference>
<evidence type="ECO:0000313" key="3">
    <source>
        <dbReference type="EMBL" id="CFX84129.1"/>
    </source>
</evidence>
<feature type="domain" description="LysM" evidence="2">
    <location>
        <begin position="106"/>
        <end position="149"/>
    </location>
</feature>
<dbReference type="SUPFAM" id="SSF47090">
    <property type="entry name" value="PGBD-like"/>
    <property type="match status" value="1"/>
</dbReference>
<dbReference type="InterPro" id="IPR036779">
    <property type="entry name" value="LysM_dom_sf"/>
</dbReference>
<dbReference type="InterPro" id="IPR018392">
    <property type="entry name" value="LysM"/>
</dbReference>
<dbReference type="SMART" id="SM00257">
    <property type="entry name" value="LysM"/>
    <property type="match status" value="1"/>
</dbReference>
<dbReference type="InterPro" id="IPR002477">
    <property type="entry name" value="Peptidoglycan-bd-like"/>
</dbReference>
<protein>
    <submittedName>
        <fullName evidence="3">LysM domain</fullName>
    </submittedName>
</protein>
<gene>
    <name evidence="3" type="ORF">1994</name>
</gene>
<reference evidence="3 4" key="1">
    <citation type="submission" date="2015-03" db="EMBL/GenBank/DDBJ databases">
        <authorList>
            <person name="Murphy D."/>
        </authorList>
    </citation>
    <scope>NUCLEOTIDE SEQUENCE [LARGE SCALE GENOMIC DNA]</scope>
    <source>
        <strain evidence="3 4">OL-4</strain>
    </source>
</reference>
<dbReference type="Gene3D" id="3.10.350.10">
    <property type="entry name" value="LysM domain"/>
    <property type="match status" value="1"/>
</dbReference>
<evidence type="ECO:0000256" key="1">
    <source>
        <dbReference type="SAM" id="SignalP"/>
    </source>
</evidence>
<keyword evidence="1" id="KW-0732">Signal</keyword>
<feature type="signal peptide" evidence="1">
    <location>
        <begin position="1"/>
        <end position="29"/>
    </location>
</feature>
<dbReference type="Proteomes" id="UP000045545">
    <property type="component" value="Unassembled WGS sequence"/>
</dbReference>
<dbReference type="RefSeq" id="WP_052729717.1">
    <property type="nucleotide sequence ID" value="NZ_CGIH01000032.1"/>
</dbReference>
<dbReference type="InterPro" id="IPR036366">
    <property type="entry name" value="PGBDSf"/>
</dbReference>
<sequence>MTKKRKNFVVTAVILAFMVVSMVPGQALAGNYGTSLLKYGSRGQAVYDLQQDLTALGFNTYGIDGIFGPKTQNAVIAFQKSKWLAVDGIVGNQTKAALYNSLGAKRTYTLKLGDSLSGVAAKYGVSLNDLMQANGLSSCILNPGVVLVIPAPANIGARNPEMADWWTVVNKAFPRKTQATVTDIDTGITFNIYRYGGSNHADVEPVTAADTAKMKQAYGGQWSWNRRAVIVNVNGRVFAGSMNGMPHGGQDIYNNNFDGQFCIHFLNSRTHGTNRVDAAHQAAVYKAGNYKY</sequence>
<accession>A0A0E3W3H9</accession>
<dbReference type="AlphaFoldDB" id="A0A0E3W3H9"/>
<evidence type="ECO:0000313" key="4">
    <source>
        <dbReference type="Proteomes" id="UP000045545"/>
    </source>
</evidence>
<dbReference type="Gene3D" id="1.10.101.10">
    <property type="entry name" value="PGBD-like superfamily/PGBD"/>
    <property type="match status" value="1"/>
</dbReference>
<dbReference type="InterPro" id="IPR036365">
    <property type="entry name" value="PGBD-like_sf"/>
</dbReference>
<dbReference type="CDD" id="cd00118">
    <property type="entry name" value="LysM"/>
    <property type="match status" value="1"/>
</dbReference>
<evidence type="ECO:0000259" key="2">
    <source>
        <dbReference type="PROSITE" id="PS51782"/>
    </source>
</evidence>
<proteinExistence type="predicted"/>
<name>A0A0E3W3H9_9FIRM</name>
<organism evidence="3 4">
    <name type="scientific">Syntrophomonas zehnderi OL-4</name>
    <dbReference type="NCBI Taxonomy" id="690567"/>
    <lineage>
        <taxon>Bacteria</taxon>
        <taxon>Bacillati</taxon>
        <taxon>Bacillota</taxon>
        <taxon>Clostridia</taxon>
        <taxon>Eubacteriales</taxon>
        <taxon>Syntrophomonadaceae</taxon>
        <taxon>Syntrophomonas</taxon>
    </lineage>
</organism>
<dbReference type="SUPFAM" id="SSF54106">
    <property type="entry name" value="LysM domain"/>
    <property type="match status" value="1"/>
</dbReference>
<dbReference type="OrthoDB" id="529831at2"/>